<gene>
    <name evidence="1" type="ORF">CTOB1V02_LOCUS12733</name>
</gene>
<name>A0A7R8ZUH6_9CRUS</name>
<organism evidence="1">
    <name type="scientific">Cyprideis torosa</name>
    <dbReference type="NCBI Taxonomy" id="163714"/>
    <lineage>
        <taxon>Eukaryota</taxon>
        <taxon>Metazoa</taxon>
        <taxon>Ecdysozoa</taxon>
        <taxon>Arthropoda</taxon>
        <taxon>Crustacea</taxon>
        <taxon>Oligostraca</taxon>
        <taxon>Ostracoda</taxon>
        <taxon>Podocopa</taxon>
        <taxon>Podocopida</taxon>
        <taxon>Cytherocopina</taxon>
        <taxon>Cytheroidea</taxon>
        <taxon>Cytherideidae</taxon>
        <taxon>Cyprideis</taxon>
    </lineage>
</organism>
<reference evidence="1" key="1">
    <citation type="submission" date="2020-11" db="EMBL/GenBank/DDBJ databases">
        <authorList>
            <person name="Tran Van P."/>
        </authorList>
    </citation>
    <scope>NUCLEOTIDE SEQUENCE</scope>
</reference>
<dbReference type="InterPro" id="IPR046367">
    <property type="entry name" value="GapR-like_DNA-bd"/>
</dbReference>
<sequence>MFKHDEEFDAMGDNAHKAASDQIRAYIERFERLEAEKQDLMQDQKEIMAEAKGNGFNVKALRKIIADRKRDADDLAEEQAIVELYKSALGI</sequence>
<evidence type="ECO:0000313" key="1">
    <source>
        <dbReference type="EMBL" id="CAD7234917.1"/>
    </source>
</evidence>
<dbReference type="EMBL" id="OB670447">
    <property type="protein sequence ID" value="CAD7234917.1"/>
    <property type="molecule type" value="Genomic_DNA"/>
</dbReference>
<proteinExistence type="predicted"/>
<dbReference type="NCBIfam" id="NF010247">
    <property type="entry name" value="PRK13694.1"/>
    <property type="match status" value="1"/>
</dbReference>
<dbReference type="Pfam" id="PF10073">
    <property type="entry name" value="GapR_DNA-bd"/>
    <property type="match status" value="1"/>
</dbReference>
<dbReference type="OrthoDB" id="8299928at2759"/>
<protein>
    <submittedName>
        <fullName evidence="1">Uncharacterized protein</fullName>
    </submittedName>
</protein>
<dbReference type="GO" id="GO:0003677">
    <property type="term" value="F:DNA binding"/>
    <property type="evidence" value="ECO:0007669"/>
    <property type="project" value="InterPro"/>
</dbReference>
<dbReference type="AlphaFoldDB" id="A0A7R8ZUH6"/>
<accession>A0A7R8ZUH6</accession>